<dbReference type="PANTHER" id="PTHR10612:SF49">
    <property type="entry name" value="APOLIPOPROTEIN D-LIKE PROTEIN"/>
    <property type="match status" value="1"/>
</dbReference>
<evidence type="ECO:0000256" key="1">
    <source>
        <dbReference type="ARBA" id="ARBA00004613"/>
    </source>
</evidence>
<sequence length="199" mass="23160">MKRIIGLTFFAILTYVHAYSAGIKECPKKEAMANFDSTKYFTGTWYVTHAKNGSESTVCREFNYKSQNDGTLEVNATRYKKKDSNDYFYLDKCKGSEKSGEKGKFSLECTREYEGLKKPNKMFHVERTVIQTDYDNYAVVYRCVTPKDANSQLKDDIWVLHRDKDKEDSRISSVLEANGWSLTDFRSRKNFECKERSKS</sequence>
<comment type="similarity">
    <text evidence="4">Belongs to the calycin superfamily. Triabin family.</text>
</comment>
<dbReference type="GO" id="GO:0006629">
    <property type="term" value="P:lipid metabolic process"/>
    <property type="evidence" value="ECO:0007669"/>
    <property type="project" value="TreeGrafter"/>
</dbReference>
<proteinExistence type="evidence at transcript level"/>
<keyword evidence="3 5" id="KW-0732">Signal</keyword>
<dbReference type="Gene3D" id="2.40.128.20">
    <property type="match status" value="1"/>
</dbReference>
<comment type="subcellular location">
    <subcellularLocation>
        <location evidence="1">Secreted</location>
    </subcellularLocation>
</comment>
<evidence type="ECO:0000313" key="6">
    <source>
        <dbReference type="EMBL" id="JAC85880.1"/>
    </source>
</evidence>
<organism evidence="6">
    <name type="scientific">Panstrongylus megistus</name>
    <dbReference type="NCBI Taxonomy" id="65343"/>
    <lineage>
        <taxon>Eukaryota</taxon>
        <taxon>Metazoa</taxon>
        <taxon>Ecdysozoa</taxon>
        <taxon>Arthropoda</taxon>
        <taxon>Hexapoda</taxon>
        <taxon>Insecta</taxon>
        <taxon>Pterygota</taxon>
        <taxon>Neoptera</taxon>
        <taxon>Paraneoptera</taxon>
        <taxon>Hemiptera</taxon>
        <taxon>Heteroptera</taxon>
        <taxon>Panheteroptera</taxon>
        <taxon>Cimicomorpha</taxon>
        <taxon>Reduviidae</taxon>
        <taxon>Triatominae</taxon>
        <taxon>Panstrongylus</taxon>
    </lineage>
</organism>
<evidence type="ECO:0000256" key="4">
    <source>
        <dbReference type="ARBA" id="ARBA00034121"/>
    </source>
</evidence>
<dbReference type="GO" id="GO:0000302">
    <property type="term" value="P:response to reactive oxygen species"/>
    <property type="evidence" value="ECO:0007669"/>
    <property type="project" value="TreeGrafter"/>
</dbReference>
<reference evidence="6" key="1">
    <citation type="journal article" date="2015" name="J. Med. Entomol.">
        <title>A Deep Insight Into the Sialotranscriptome of the Chagas Disease Vector, Panstrongylus megistus (Hemiptera: Heteroptera).</title>
        <authorList>
            <person name="Ribeiro J.M."/>
            <person name="Schwarz A."/>
            <person name="Francischetti I.M."/>
        </authorList>
    </citation>
    <scope>NUCLEOTIDE SEQUENCE</scope>
    <source>
        <tissue evidence="6">Salivary glands</tissue>
    </source>
</reference>
<feature type="chain" id="PRO_5001660395" evidence="5">
    <location>
        <begin position="19"/>
        <end position="199"/>
    </location>
</feature>
<evidence type="ECO:0000256" key="2">
    <source>
        <dbReference type="ARBA" id="ARBA00022525"/>
    </source>
</evidence>
<dbReference type="SUPFAM" id="SSF50814">
    <property type="entry name" value="Lipocalins"/>
    <property type="match status" value="1"/>
</dbReference>
<dbReference type="InterPro" id="IPR012674">
    <property type="entry name" value="Calycin"/>
</dbReference>
<feature type="signal peptide" evidence="5">
    <location>
        <begin position="1"/>
        <end position="18"/>
    </location>
</feature>
<dbReference type="GO" id="GO:0005576">
    <property type="term" value="C:extracellular region"/>
    <property type="evidence" value="ECO:0007669"/>
    <property type="project" value="UniProtKB-SubCell"/>
</dbReference>
<dbReference type="GO" id="GO:0030682">
    <property type="term" value="P:symbiont-mediated perturbation of host defenses"/>
    <property type="evidence" value="ECO:0007669"/>
    <property type="project" value="InterPro"/>
</dbReference>
<accession>A0A069DPZ2</accession>
<dbReference type="PANTHER" id="PTHR10612">
    <property type="entry name" value="APOLIPOPROTEIN D"/>
    <property type="match status" value="1"/>
</dbReference>
<dbReference type="Pfam" id="PF03973">
    <property type="entry name" value="Triabin"/>
    <property type="match status" value="1"/>
</dbReference>
<evidence type="ECO:0000256" key="5">
    <source>
        <dbReference type="SAM" id="SignalP"/>
    </source>
</evidence>
<protein>
    <submittedName>
        <fullName evidence="6">Putative triabin-like lipocalin 4a</fullName>
    </submittedName>
</protein>
<dbReference type="CDD" id="cd19423">
    <property type="entry name" value="lipocalin_LTBP1-like"/>
    <property type="match status" value="1"/>
</dbReference>
<keyword evidence="2" id="KW-0964">Secreted</keyword>
<dbReference type="GO" id="GO:0005737">
    <property type="term" value="C:cytoplasm"/>
    <property type="evidence" value="ECO:0007669"/>
    <property type="project" value="TreeGrafter"/>
</dbReference>
<dbReference type="AlphaFoldDB" id="A0A069DPZ2"/>
<name>A0A069DPZ2_9HEMI</name>
<dbReference type="InterPro" id="IPR005657">
    <property type="entry name" value="Triabi/Procalin"/>
</dbReference>
<evidence type="ECO:0000256" key="3">
    <source>
        <dbReference type="ARBA" id="ARBA00022729"/>
    </source>
</evidence>
<dbReference type="EMBL" id="GBGD01003009">
    <property type="protein sequence ID" value="JAC85880.1"/>
    <property type="molecule type" value="mRNA"/>
</dbReference>